<sequence>MKNCQRFAHIKSGFEQDIRLLRGHAERYQGSASAKTSARNAESLKRNMARALNRHLDRCPECG</sequence>
<reference evidence="1" key="1">
    <citation type="submission" date="2022-10" db="EMBL/GenBank/DDBJ databases">
        <title>The complete genomes of actinobacterial strains from the NBC collection.</title>
        <authorList>
            <person name="Joergensen T.S."/>
            <person name="Alvarez Arevalo M."/>
            <person name="Sterndorff E.B."/>
            <person name="Faurdal D."/>
            <person name="Vuksanovic O."/>
            <person name="Mourched A.-S."/>
            <person name="Charusanti P."/>
            <person name="Shaw S."/>
            <person name="Blin K."/>
            <person name="Weber T."/>
        </authorList>
    </citation>
    <scope>NUCLEOTIDE SEQUENCE</scope>
    <source>
        <strain evidence="1">NBC_00093</strain>
    </source>
</reference>
<accession>A0AAU2AC22</accession>
<proteinExistence type="predicted"/>
<evidence type="ECO:0000313" key="1">
    <source>
        <dbReference type="EMBL" id="WTT22085.1"/>
    </source>
</evidence>
<dbReference type="EMBL" id="CP108222">
    <property type="protein sequence ID" value="WTT22085.1"/>
    <property type="molecule type" value="Genomic_DNA"/>
</dbReference>
<gene>
    <name evidence="1" type="ORF">OHA22_44435</name>
</gene>
<name>A0AAU2AC22_9ACTN</name>
<organism evidence="1">
    <name type="scientific">Streptomyces sp. NBC_00093</name>
    <dbReference type="NCBI Taxonomy" id="2975649"/>
    <lineage>
        <taxon>Bacteria</taxon>
        <taxon>Bacillati</taxon>
        <taxon>Actinomycetota</taxon>
        <taxon>Actinomycetes</taxon>
        <taxon>Kitasatosporales</taxon>
        <taxon>Streptomycetaceae</taxon>
        <taxon>Streptomyces</taxon>
    </lineage>
</organism>
<protein>
    <submittedName>
        <fullName evidence="1">Uncharacterized protein</fullName>
    </submittedName>
</protein>
<dbReference type="AlphaFoldDB" id="A0AAU2AC22"/>